<dbReference type="Proteomes" id="UP000664859">
    <property type="component" value="Unassembled WGS sequence"/>
</dbReference>
<evidence type="ECO:0000313" key="2">
    <source>
        <dbReference type="EMBL" id="KAG5192391.1"/>
    </source>
</evidence>
<feature type="compositionally biased region" description="Basic residues" evidence="1">
    <location>
        <begin position="288"/>
        <end position="301"/>
    </location>
</feature>
<accession>A0A835ZGD0</accession>
<evidence type="ECO:0000256" key="1">
    <source>
        <dbReference type="SAM" id="MobiDB-lite"/>
    </source>
</evidence>
<dbReference type="AlphaFoldDB" id="A0A835ZGD0"/>
<feature type="region of interest" description="Disordered" evidence="1">
    <location>
        <begin position="281"/>
        <end position="301"/>
    </location>
</feature>
<proteinExistence type="predicted"/>
<evidence type="ECO:0000313" key="3">
    <source>
        <dbReference type="Proteomes" id="UP000664859"/>
    </source>
</evidence>
<keyword evidence="3" id="KW-1185">Reference proteome</keyword>
<gene>
    <name evidence="2" type="ORF">JKP88DRAFT_293682</name>
</gene>
<sequence>MAVRPLLKSASLHMWHWCGLLQRAQLEAARPTGVEELCGVVVRQRCQPWRVQLTAHPRRRQHRSHLIVRGVHHTHPLVWRGLTRTSTSYVASLAGHLPSRCSSRRAARLTPLRRPDSSAQFASIAVCAGSQSLSGSGRRNAFAARVHGVRAAAKTDQSSGPKVPEATCCSRVAGPRRWRAWSPAADCRANASGARRCDEVSLRRLRQLGDGKLNKSAPLRFLRLRARAAAHSGESHLNELADVAVQCIKHVADAGISDSIVRRPARAWRVASIEHALCRGTRAATARPRSRRSRRRRRRRCARRIATRRRTCTAACRCAGTGGQRRGRYTHRTTCPTYAAPNSDGGGALLPRVGGNASATTGGGAATGGQRRQPSKLGWRAAVFVVGSVAAHALSGVGRGRRGTVIIHGVLVHVSDTVATSFLSVPAVAVAGAAARLHCRPCQRPRSKAIPVARMLVPAVRTPTRAWIRYGPRLLHGHLPRGTVCRHRHTPTPNPPQAELIASISNAQCYNHLDEPAGAHWWKAHTPLAFTPGARKGATRPQQTRCAPMAMRCCAASCSPRAPCCAARARIAATHTHPPFTADRAVRRLPLNRHHRTMRRTAARWLRALLSQSHPTQRSAHARRAAPSVCRCRSRLCGARLPDGSWSSPSEGYGWGSQLGLQGSGGVTDYLLVLHNDAALELFQSRDQVSAAAAAVSSAQQEALAVARGPLRFARSLPPLAARSQCAQQWNIALDDIHECGDCALLFARAYFE</sequence>
<organism evidence="2 3">
    <name type="scientific">Tribonema minus</name>
    <dbReference type="NCBI Taxonomy" id="303371"/>
    <lineage>
        <taxon>Eukaryota</taxon>
        <taxon>Sar</taxon>
        <taxon>Stramenopiles</taxon>
        <taxon>Ochrophyta</taxon>
        <taxon>PX clade</taxon>
        <taxon>Xanthophyceae</taxon>
        <taxon>Tribonematales</taxon>
        <taxon>Tribonemataceae</taxon>
        <taxon>Tribonema</taxon>
    </lineage>
</organism>
<name>A0A835ZGD0_9STRA</name>
<feature type="region of interest" description="Disordered" evidence="1">
    <location>
        <begin position="353"/>
        <end position="373"/>
    </location>
</feature>
<comment type="caution">
    <text evidence="2">The sequence shown here is derived from an EMBL/GenBank/DDBJ whole genome shotgun (WGS) entry which is preliminary data.</text>
</comment>
<dbReference type="EMBL" id="JAFCMP010000007">
    <property type="protein sequence ID" value="KAG5192391.1"/>
    <property type="molecule type" value="Genomic_DNA"/>
</dbReference>
<reference evidence="2" key="1">
    <citation type="submission" date="2021-02" db="EMBL/GenBank/DDBJ databases">
        <title>First Annotated Genome of the Yellow-green Alga Tribonema minus.</title>
        <authorList>
            <person name="Mahan K.M."/>
        </authorList>
    </citation>
    <scope>NUCLEOTIDE SEQUENCE</scope>
    <source>
        <strain evidence="2">UTEX B ZZ1240</strain>
    </source>
</reference>
<protein>
    <submittedName>
        <fullName evidence="2">Uncharacterized protein</fullName>
    </submittedName>
</protein>